<dbReference type="InterPro" id="IPR016187">
    <property type="entry name" value="CTDL_fold"/>
</dbReference>
<feature type="disulfide bond" evidence="8">
    <location>
        <begin position="836"/>
        <end position="863"/>
    </location>
</feature>
<feature type="domain" description="Sushi" evidence="12">
    <location>
        <begin position="808"/>
        <end position="865"/>
    </location>
</feature>
<proteinExistence type="predicted"/>
<dbReference type="SMART" id="SM00034">
    <property type="entry name" value="CLECT"/>
    <property type="match status" value="1"/>
</dbReference>
<dbReference type="CDD" id="cd00033">
    <property type="entry name" value="CCP"/>
    <property type="match status" value="10"/>
</dbReference>
<feature type="disulfide bond" evidence="8">
    <location>
        <begin position="579"/>
        <end position="606"/>
    </location>
</feature>
<feature type="disulfide bond" evidence="8">
    <location>
        <begin position="896"/>
        <end position="923"/>
    </location>
</feature>
<feature type="disulfide bond" evidence="8">
    <location>
        <begin position="718"/>
        <end position="745"/>
    </location>
</feature>
<feature type="domain" description="Sushi" evidence="12">
    <location>
        <begin position="315"/>
        <end position="372"/>
    </location>
</feature>
<dbReference type="InterPro" id="IPR008979">
    <property type="entry name" value="Galactose-bd-like_sf"/>
</dbReference>
<dbReference type="Pfam" id="PF00059">
    <property type="entry name" value="Lectin_C"/>
    <property type="match status" value="1"/>
</dbReference>
<evidence type="ECO:0000256" key="6">
    <source>
        <dbReference type="ARBA" id="ARBA00023157"/>
    </source>
</evidence>
<feature type="domain" description="Sushi" evidence="12">
    <location>
        <begin position="373"/>
        <end position="432"/>
    </location>
</feature>
<dbReference type="InterPro" id="IPR006585">
    <property type="entry name" value="FTP1"/>
</dbReference>
<feature type="disulfide bond" evidence="8">
    <location>
        <begin position="521"/>
        <end position="548"/>
    </location>
</feature>
<evidence type="ECO:0000313" key="14">
    <source>
        <dbReference type="Proteomes" id="UP001148838"/>
    </source>
</evidence>
<evidence type="ECO:0000256" key="4">
    <source>
        <dbReference type="ARBA" id="ARBA00022737"/>
    </source>
</evidence>
<keyword evidence="3" id="KW-0732">Signal</keyword>
<feature type="domain" description="C-type lectin" evidence="11">
    <location>
        <begin position="200"/>
        <end position="302"/>
    </location>
</feature>
<dbReference type="Proteomes" id="UP001148838">
    <property type="component" value="Unassembled WGS sequence"/>
</dbReference>
<keyword evidence="2" id="KW-0479">Metal-binding</keyword>
<accession>A0ABQ8SQJ4</accession>
<dbReference type="InterPro" id="IPR018378">
    <property type="entry name" value="C-type_lectin_CS"/>
</dbReference>
<feature type="compositionally biased region" description="Basic and acidic residues" evidence="9">
    <location>
        <begin position="35"/>
        <end position="45"/>
    </location>
</feature>
<evidence type="ECO:0000256" key="9">
    <source>
        <dbReference type="SAM" id="MobiDB-lite"/>
    </source>
</evidence>
<dbReference type="Gene3D" id="3.10.100.10">
    <property type="entry name" value="Mannose-Binding Protein A, subunit A"/>
    <property type="match status" value="1"/>
</dbReference>
<evidence type="ECO:0000256" key="10">
    <source>
        <dbReference type="SAM" id="Phobius"/>
    </source>
</evidence>
<dbReference type="PANTHER" id="PTHR46393:SF7">
    <property type="entry name" value="COMPLEMENT C2"/>
    <property type="match status" value="1"/>
</dbReference>
<evidence type="ECO:0000256" key="3">
    <source>
        <dbReference type="ARBA" id="ARBA00022729"/>
    </source>
</evidence>
<feature type="non-terminal residue" evidence="13">
    <location>
        <position position="1"/>
    </location>
</feature>
<feature type="domain" description="Sushi" evidence="12">
    <location>
        <begin position="491"/>
        <end position="550"/>
    </location>
</feature>
<keyword evidence="1 8" id="KW-0768">Sushi</keyword>
<evidence type="ECO:0000256" key="7">
    <source>
        <dbReference type="ARBA" id="ARBA00023180"/>
    </source>
</evidence>
<keyword evidence="10" id="KW-0472">Membrane</keyword>
<feature type="disulfide bond" evidence="8">
    <location>
        <begin position="778"/>
        <end position="805"/>
    </location>
</feature>
<feature type="domain" description="Sushi" evidence="12">
    <location>
        <begin position="748"/>
        <end position="807"/>
    </location>
</feature>
<dbReference type="SUPFAM" id="SSF57535">
    <property type="entry name" value="Complement control module/SCR domain"/>
    <property type="match status" value="10"/>
</dbReference>
<evidence type="ECO:0000256" key="1">
    <source>
        <dbReference type="ARBA" id="ARBA00022659"/>
    </source>
</evidence>
<dbReference type="Gene3D" id="2.60.120.260">
    <property type="entry name" value="Galactose-binding domain-like"/>
    <property type="match status" value="1"/>
</dbReference>
<dbReference type="PROSITE" id="PS50041">
    <property type="entry name" value="C_TYPE_LECTIN_2"/>
    <property type="match status" value="1"/>
</dbReference>
<keyword evidence="4" id="KW-0677">Repeat</keyword>
<keyword evidence="10" id="KW-0812">Transmembrane</keyword>
<feature type="domain" description="Sushi" evidence="12">
    <location>
        <begin position="669"/>
        <end position="747"/>
    </location>
</feature>
<evidence type="ECO:0000256" key="8">
    <source>
        <dbReference type="PROSITE-ProRule" id="PRU00302"/>
    </source>
</evidence>
<comment type="caution">
    <text evidence="13">The sequence shown here is derived from an EMBL/GenBank/DDBJ whole genome shotgun (WGS) entry which is preliminary data.</text>
</comment>
<dbReference type="PROSITE" id="PS50923">
    <property type="entry name" value="SUSHI"/>
    <property type="match status" value="10"/>
</dbReference>
<evidence type="ECO:0000256" key="5">
    <source>
        <dbReference type="ARBA" id="ARBA00022837"/>
    </source>
</evidence>
<keyword evidence="7" id="KW-0325">Glycoprotein</keyword>
<dbReference type="PROSITE" id="PS00615">
    <property type="entry name" value="C_TYPE_LECTIN_1"/>
    <property type="match status" value="1"/>
</dbReference>
<feature type="disulfide bond" evidence="8">
    <location>
        <begin position="461"/>
        <end position="488"/>
    </location>
</feature>
<feature type="domain" description="Sushi" evidence="12">
    <location>
        <begin position="866"/>
        <end position="925"/>
    </location>
</feature>
<feature type="domain" description="Sushi" evidence="12">
    <location>
        <begin position="609"/>
        <end position="668"/>
    </location>
</feature>
<gene>
    <name evidence="13" type="ORF">ANN_16495</name>
</gene>
<dbReference type="InterPro" id="IPR016186">
    <property type="entry name" value="C-type_lectin-like/link_sf"/>
</dbReference>
<sequence>CYSPLIPVPGTNIAFRKPANQSTTVRGGSAGNGNDGERTTVHDGKRCTETMKEASPWWTVDLLRPYPVGVVRVTTRGCCGHQPLKDIEIRVGNSSTDLQRNPLCAWFPGTIEEGVTKTFTCARTLVGQHVFLQLVGVEGSLSVCEVEVFTTEVDYGLFREYLHTGRVLQRPLRAGRRGGGRGAGGVRPHVLRVRRGPRGSFEEARAHCKRHGGDLVHGFAGATSSFLLAELERRKTVLKTQLVWIGAQREPGFTSRTWRWVDGEVVAKPAWGKDQPNNYNGEQNCVVLDGGRSWLWNDVGCNLDYLHWICQHTPSSCGSPDKQLNTTITGSNFDVNAVISYHCPQGHMLIGDANRTCTENGFWSSHAPTCKYVDCGTLPALEHGYVILEDKRTTHGASAQYICHENYTLIGRERRTCGDSGQWSDDQPQCLFDWCPEPPVVHGGTVQTSGRRAGSTATYTCQNGFIIFGQSVLSCGLGGEWSGKAPTCKFVDCGAPPNIDNGRYELLNGTTTYSSLVEYSCREDYWLDGTERQTCTREGKWSADTPSCVLITCVEPELPSGSYVVGYDFNVHSTIEYHCEVGHILRGEATHECTMQGEWSGETPSCEYVDCGKVTQLLYGSVTYRNGTTYLGSEVTYNCVKNYRLVGVATRKCLENHQWSDETPRCEEIRCPEPVLAEHSILSVTGNDRVYGRTLIRTADSGTSLTTYKIGSLVKYRCERGYKVVGEPLSTCEENGQWSGDVPRCVYVDCAEPDSLAHGKYTLASNATYYGAAVLYECDANFELDGHGRRLCLENGTWSSDTPQCREILCGQPDTLGSMTVQVMTRSIGGIAHYACPRGQYMVGNSTRICLKKGSWSGALPVCKYVDCKHPGTIENGRVIVMNQTTTYNSAVEYHCVPHYERIGPYLRKCMEDGTWSGEEPRCETPRHNTCDVAVTTGEASEPQNLGMSIGIGAGVILFLLIVVGLIYLRLRKATPVKNTENVEGAVRKEDQNAAVMSYATLNDGNGYGMPNHTNIYENIHEDNMYDAPYEETSHRHHHYEPTPISRGTMRPMVTINGVAVR</sequence>
<dbReference type="SUPFAM" id="SSF49785">
    <property type="entry name" value="Galactose-binding domain-like"/>
    <property type="match status" value="1"/>
</dbReference>
<keyword evidence="14" id="KW-1185">Reference proteome</keyword>
<dbReference type="Pfam" id="PF22633">
    <property type="entry name" value="F5_F8_type_C_2"/>
    <property type="match status" value="1"/>
</dbReference>
<evidence type="ECO:0000313" key="13">
    <source>
        <dbReference type="EMBL" id="KAJ4436464.1"/>
    </source>
</evidence>
<organism evidence="13 14">
    <name type="scientific">Periplaneta americana</name>
    <name type="common">American cockroach</name>
    <name type="synonym">Blatta americana</name>
    <dbReference type="NCBI Taxonomy" id="6978"/>
    <lineage>
        <taxon>Eukaryota</taxon>
        <taxon>Metazoa</taxon>
        <taxon>Ecdysozoa</taxon>
        <taxon>Arthropoda</taxon>
        <taxon>Hexapoda</taxon>
        <taxon>Insecta</taxon>
        <taxon>Pterygota</taxon>
        <taxon>Neoptera</taxon>
        <taxon>Polyneoptera</taxon>
        <taxon>Dictyoptera</taxon>
        <taxon>Blattodea</taxon>
        <taxon>Blattoidea</taxon>
        <taxon>Blattidae</taxon>
        <taxon>Blattinae</taxon>
        <taxon>Periplaneta</taxon>
    </lineage>
</organism>
<dbReference type="Pfam" id="PF00084">
    <property type="entry name" value="Sushi"/>
    <property type="match status" value="10"/>
</dbReference>
<feature type="disulfide bond" evidence="8">
    <location>
        <begin position="403"/>
        <end position="430"/>
    </location>
</feature>
<evidence type="ECO:0000259" key="11">
    <source>
        <dbReference type="PROSITE" id="PS50041"/>
    </source>
</evidence>
<dbReference type="InterPro" id="IPR000436">
    <property type="entry name" value="Sushi_SCR_CCP_dom"/>
</dbReference>
<dbReference type="SMART" id="SM00607">
    <property type="entry name" value="FTP"/>
    <property type="match status" value="1"/>
</dbReference>
<comment type="caution">
    <text evidence="8">Lacks conserved residue(s) required for the propagation of feature annotation.</text>
</comment>
<dbReference type="Gene3D" id="2.10.70.10">
    <property type="entry name" value="Complement Module, domain 1"/>
    <property type="match status" value="10"/>
</dbReference>
<dbReference type="EMBL" id="JAJSOF020000021">
    <property type="protein sequence ID" value="KAJ4436464.1"/>
    <property type="molecule type" value="Genomic_DNA"/>
</dbReference>
<feature type="region of interest" description="Disordered" evidence="9">
    <location>
        <begin position="19"/>
        <end position="45"/>
    </location>
</feature>
<keyword evidence="10" id="KW-1133">Transmembrane helix</keyword>
<evidence type="ECO:0000259" key="12">
    <source>
        <dbReference type="PROSITE" id="PS50923"/>
    </source>
</evidence>
<dbReference type="PANTHER" id="PTHR46393">
    <property type="entry name" value="SUSHI DOMAIN-CONTAINING PROTEIN"/>
    <property type="match status" value="1"/>
</dbReference>
<dbReference type="CDD" id="cd00037">
    <property type="entry name" value="CLECT"/>
    <property type="match status" value="1"/>
</dbReference>
<protein>
    <submittedName>
        <fullName evidence="13">Uncharacterized protein</fullName>
    </submittedName>
</protein>
<evidence type="ECO:0000256" key="2">
    <source>
        <dbReference type="ARBA" id="ARBA00022723"/>
    </source>
</evidence>
<feature type="disulfide bond" evidence="8">
    <location>
        <begin position="639"/>
        <end position="666"/>
    </location>
</feature>
<reference evidence="13 14" key="1">
    <citation type="journal article" date="2022" name="Allergy">
        <title>Genome assembly and annotation of Periplaneta americana reveal a comprehensive cockroach allergen profile.</title>
        <authorList>
            <person name="Wang L."/>
            <person name="Xiong Q."/>
            <person name="Saelim N."/>
            <person name="Wang L."/>
            <person name="Nong W."/>
            <person name="Wan A.T."/>
            <person name="Shi M."/>
            <person name="Liu X."/>
            <person name="Cao Q."/>
            <person name="Hui J.H.L."/>
            <person name="Sookrung N."/>
            <person name="Leung T.F."/>
            <person name="Tungtrongchitr A."/>
            <person name="Tsui S.K.W."/>
        </authorList>
    </citation>
    <scope>NUCLEOTIDE SEQUENCE [LARGE SCALE GENOMIC DNA]</scope>
    <source>
        <strain evidence="13">PWHHKU_190912</strain>
    </source>
</reference>
<dbReference type="SUPFAM" id="SSF56436">
    <property type="entry name" value="C-type lectin-like"/>
    <property type="match status" value="1"/>
</dbReference>
<dbReference type="InterPro" id="IPR001304">
    <property type="entry name" value="C-type_lectin-like"/>
</dbReference>
<feature type="disulfide bond" evidence="8">
    <location>
        <begin position="343"/>
        <end position="370"/>
    </location>
</feature>
<dbReference type="InterPro" id="IPR035976">
    <property type="entry name" value="Sushi/SCR/CCP_sf"/>
</dbReference>
<dbReference type="SMART" id="SM00032">
    <property type="entry name" value="CCP"/>
    <property type="match status" value="10"/>
</dbReference>
<keyword evidence="6 8" id="KW-1015">Disulfide bond</keyword>
<name>A0ABQ8SQJ4_PERAM</name>
<feature type="domain" description="Sushi" evidence="12">
    <location>
        <begin position="433"/>
        <end position="490"/>
    </location>
</feature>
<keyword evidence="5" id="KW-0106">Calcium</keyword>
<feature type="transmembrane region" description="Helical" evidence="10">
    <location>
        <begin position="946"/>
        <end position="969"/>
    </location>
</feature>
<feature type="domain" description="Sushi" evidence="12">
    <location>
        <begin position="551"/>
        <end position="608"/>
    </location>
</feature>